<dbReference type="RefSeq" id="WP_139984469.1">
    <property type="nucleotide sequence ID" value="NZ_CP041046.1"/>
</dbReference>
<evidence type="ECO:0000313" key="2">
    <source>
        <dbReference type="EMBL" id="QDE40586.1"/>
    </source>
</evidence>
<keyword evidence="1" id="KW-0472">Membrane</keyword>
<organism evidence="2 3">
    <name type="scientific">Luteibacter pinisoli</name>
    <dbReference type="NCBI Taxonomy" id="2589080"/>
    <lineage>
        <taxon>Bacteria</taxon>
        <taxon>Pseudomonadati</taxon>
        <taxon>Pseudomonadota</taxon>
        <taxon>Gammaproteobacteria</taxon>
        <taxon>Lysobacterales</taxon>
        <taxon>Rhodanobacteraceae</taxon>
        <taxon>Luteibacter</taxon>
    </lineage>
</organism>
<keyword evidence="1" id="KW-0812">Transmembrane</keyword>
<name>A0A4Y5Z6L9_9GAMM</name>
<gene>
    <name evidence="2" type="ORF">FIV34_15905</name>
</gene>
<dbReference type="OrthoDB" id="5953516at2"/>
<keyword evidence="1" id="KW-1133">Transmembrane helix</keyword>
<evidence type="ECO:0000313" key="3">
    <source>
        <dbReference type="Proteomes" id="UP000316093"/>
    </source>
</evidence>
<protein>
    <submittedName>
        <fullName evidence="2">Uncharacterized protein</fullName>
    </submittedName>
</protein>
<sequence length="154" mass="16227">MAEQTPNARPAGNGRRTVIAVVGIAFLASVTTLILALSASHGARQRDAAAIAADSNDLHGVVNDWQAQVRTAQQASAQQRDASLALLRTRADAASAWKPRTPCGQEARDRLRAAMDTRITSLTRNTPGTVQDETAIVDEALRTCAAQAGQDVQG</sequence>
<reference evidence="2 3" key="1">
    <citation type="submission" date="2019-06" db="EMBL/GenBank/DDBJ databases">
        <title>A complete genome sequence for Luteibacter pinisoli MAH-14.</title>
        <authorList>
            <person name="Baltrus D.A."/>
        </authorList>
    </citation>
    <scope>NUCLEOTIDE SEQUENCE [LARGE SCALE GENOMIC DNA]</scope>
    <source>
        <strain evidence="2 3">MAH-14</strain>
    </source>
</reference>
<dbReference type="KEGG" id="lpy:FIV34_15905"/>
<dbReference type="AlphaFoldDB" id="A0A4Y5Z6L9"/>
<feature type="transmembrane region" description="Helical" evidence="1">
    <location>
        <begin position="17"/>
        <end position="37"/>
    </location>
</feature>
<dbReference type="EMBL" id="CP041046">
    <property type="protein sequence ID" value="QDE40586.1"/>
    <property type="molecule type" value="Genomic_DNA"/>
</dbReference>
<proteinExistence type="predicted"/>
<accession>A0A4Y5Z6L9</accession>
<keyword evidence="3" id="KW-1185">Reference proteome</keyword>
<dbReference type="Proteomes" id="UP000316093">
    <property type="component" value="Chromosome"/>
</dbReference>
<evidence type="ECO:0000256" key="1">
    <source>
        <dbReference type="SAM" id="Phobius"/>
    </source>
</evidence>